<feature type="compositionally biased region" description="Basic and acidic residues" evidence="1">
    <location>
        <begin position="7"/>
        <end position="23"/>
    </location>
</feature>
<feature type="region of interest" description="Disordered" evidence="1">
    <location>
        <begin position="1"/>
        <end position="26"/>
    </location>
</feature>
<gene>
    <name evidence="2" type="ORF">CJOHNSTONI_LOCUS1017</name>
</gene>
<evidence type="ECO:0000256" key="1">
    <source>
        <dbReference type="SAM" id="MobiDB-lite"/>
    </source>
</evidence>
<protein>
    <submittedName>
        <fullName evidence="2">Uncharacterized protein</fullName>
    </submittedName>
</protein>
<evidence type="ECO:0000313" key="2">
    <source>
        <dbReference type="EMBL" id="CAG9530527.1"/>
    </source>
</evidence>
<dbReference type="Proteomes" id="UP000746747">
    <property type="component" value="Unassembled WGS sequence"/>
</dbReference>
<keyword evidence="3" id="KW-1185">Reference proteome</keyword>
<name>A0A8J2LX43_9BILA</name>
<organism evidence="2 3">
    <name type="scientific">Cercopithifilaria johnstoni</name>
    <dbReference type="NCBI Taxonomy" id="2874296"/>
    <lineage>
        <taxon>Eukaryota</taxon>
        <taxon>Metazoa</taxon>
        <taxon>Ecdysozoa</taxon>
        <taxon>Nematoda</taxon>
        <taxon>Chromadorea</taxon>
        <taxon>Rhabditida</taxon>
        <taxon>Spirurina</taxon>
        <taxon>Spiruromorpha</taxon>
        <taxon>Filarioidea</taxon>
        <taxon>Onchocercidae</taxon>
        <taxon>Cercopithifilaria</taxon>
    </lineage>
</organism>
<accession>A0A8J2LX43</accession>
<evidence type="ECO:0000313" key="3">
    <source>
        <dbReference type="Proteomes" id="UP000746747"/>
    </source>
</evidence>
<feature type="region of interest" description="Disordered" evidence="1">
    <location>
        <begin position="61"/>
        <end position="82"/>
    </location>
</feature>
<dbReference type="EMBL" id="CAKAEH010000297">
    <property type="protein sequence ID" value="CAG9530527.1"/>
    <property type="molecule type" value="Genomic_DNA"/>
</dbReference>
<comment type="caution">
    <text evidence="2">The sequence shown here is derived from an EMBL/GenBank/DDBJ whole genome shotgun (WGS) entry which is preliminary data.</text>
</comment>
<dbReference type="AlphaFoldDB" id="A0A8J2LX43"/>
<sequence>MPIHSILKSEKLQLDEEENKRDDEENIGTTLVVSTIRDHSVDNLNMDLDHMSLEKERLDFERESAAGRGGGGAAPGASLFND</sequence>
<proteinExistence type="predicted"/>
<reference evidence="2" key="1">
    <citation type="submission" date="2021-09" db="EMBL/GenBank/DDBJ databases">
        <authorList>
            <consortium name="Pathogen Informatics"/>
        </authorList>
    </citation>
    <scope>NUCLEOTIDE SEQUENCE</scope>
</reference>